<comment type="similarity">
    <text evidence="3 13">Belongs to the cytochrome P450 family.</text>
</comment>
<dbReference type="InterPro" id="IPR017972">
    <property type="entry name" value="Cyt_P450_CS"/>
</dbReference>
<keyword evidence="10 13" id="KW-0503">Monooxygenase</keyword>
<evidence type="ECO:0000256" key="4">
    <source>
        <dbReference type="ARBA" id="ARBA00022617"/>
    </source>
</evidence>
<evidence type="ECO:0000256" key="1">
    <source>
        <dbReference type="ARBA" id="ARBA00001971"/>
    </source>
</evidence>
<comment type="subcellular location">
    <subcellularLocation>
        <location evidence="2">Membrane</location>
        <topology evidence="2">Single-pass membrane protein</topology>
    </subcellularLocation>
</comment>
<evidence type="ECO:0000256" key="9">
    <source>
        <dbReference type="ARBA" id="ARBA00023004"/>
    </source>
</evidence>
<dbReference type="GO" id="GO:0006629">
    <property type="term" value="P:lipid metabolic process"/>
    <property type="evidence" value="ECO:0007669"/>
    <property type="project" value="UniProtKB-ARBA"/>
</dbReference>
<comment type="cofactor">
    <cofactor evidence="1 12">
        <name>heme</name>
        <dbReference type="ChEBI" id="CHEBI:30413"/>
    </cofactor>
</comment>
<dbReference type="CDD" id="cd11064">
    <property type="entry name" value="CYP86A"/>
    <property type="match status" value="1"/>
</dbReference>
<dbReference type="Gene3D" id="1.10.630.10">
    <property type="entry name" value="Cytochrome P450"/>
    <property type="match status" value="1"/>
</dbReference>
<dbReference type="PROSITE" id="PS00086">
    <property type="entry name" value="CYTOCHROME_P450"/>
    <property type="match status" value="1"/>
</dbReference>
<dbReference type="Proteomes" id="UP000008311">
    <property type="component" value="Unassembled WGS sequence"/>
</dbReference>
<dbReference type="GO" id="GO:0005506">
    <property type="term" value="F:iron ion binding"/>
    <property type="evidence" value="ECO:0007669"/>
    <property type="project" value="InterPro"/>
</dbReference>
<dbReference type="OMA" id="RRWTEDP"/>
<sequence>METLPFFFTLAASVSAYLFWFYLLARKLTGPRVWPLVGSLPVLFKNRRQIHDWIAGNLRATGGASTYQTCTIALPFLARRQGFYTVTCHPKNLEHILRTRFENYPKGPHWQKAFHDLLGQGIFNSDGETWLIQRKTAALEFTTRTLRQAMARWVNRTIKNRLWSILDKSAKEKISVDLQDLLLRLTFDNICGLTFGKDPQTLAQEMPENPFAIAFDTATEATLQRLLYPGFLWRFEKIFSIGAEKRLQKSLKVVENYMDDAIAARKENPSDDLLSRFMKKRDVDGNPFPIAVLQRIALNFVLAGRDTSSVALSWFFWLVMNNPQVEAKIVKEISNVLKETRGDNCQKWIEEPLDFDEADKLVYLKAALAETLRLYPSVPQDFKYVVADDVLPDGTFVPAGSTVTYSIYSVGRMKSIWGEDCVEFKPERWLSPEENRFEPPKDGYKFVAFNAGPRTCLGKDLAYLQMKSVASAVLLRYRLSLVPGHRVEQKMSLTLFMKNGLRVFLHPRILA</sequence>
<dbReference type="PANTHER" id="PTHR24296">
    <property type="entry name" value="CYTOCHROME P450"/>
    <property type="match status" value="1"/>
</dbReference>
<evidence type="ECO:0000256" key="7">
    <source>
        <dbReference type="ARBA" id="ARBA00022989"/>
    </source>
</evidence>
<evidence type="ECO:0000256" key="5">
    <source>
        <dbReference type="ARBA" id="ARBA00022692"/>
    </source>
</evidence>
<keyword evidence="7 14" id="KW-1133">Transmembrane helix</keyword>
<keyword evidence="8 13" id="KW-0560">Oxidoreductase</keyword>
<organism evidence="15 16">
    <name type="scientific">Ricinus communis</name>
    <name type="common">Castor bean</name>
    <dbReference type="NCBI Taxonomy" id="3988"/>
    <lineage>
        <taxon>Eukaryota</taxon>
        <taxon>Viridiplantae</taxon>
        <taxon>Streptophyta</taxon>
        <taxon>Embryophyta</taxon>
        <taxon>Tracheophyta</taxon>
        <taxon>Spermatophyta</taxon>
        <taxon>Magnoliopsida</taxon>
        <taxon>eudicotyledons</taxon>
        <taxon>Gunneridae</taxon>
        <taxon>Pentapetalae</taxon>
        <taxon>rosids</taxon>
        <taxon>fabids</taxon>
        <taxon>Malpighiales</taxon>
        <taxon>Euphorbiaceae</taxon>
        <taxon>Acalyphoideae</taxon>
        <taxon>Acalypheae</taxon>
        <taxon>Ricinus</taxon>
    </lineage>
</organism>
<proteinExistence type="inferred from homology"/>
<dbReference type="eggNOG" id="KOG0157">
    <property type="taxonomic scope" value="Eukaryota"/>
</dbReference>
<dbReference type="InterPro" id="IPR001128">
    <property type="entry name" value="Cyt_P450"/>
</dbReference>
<dbReference type="KEGG" id="rcu:8276374"/>
<evidence type="ECO:0000256" key="3">
    <source>
        <dbReference type="ARBA" id="ARBA00010617"/>
    </source>
</evidence>
<dbReference type="GO" id="GO:0020037">
    <property type="term" value="F:heme binding"/>
    <property type="evidence" value="ECO:0007669"/>
    <property type="project" value="InterPro"/>
</dbReference>
<evidence type="ECO:0000256" key="11">
    <source>
        <dbReference type="ARBA" id="ARBA00023136"/>
    </source>
</evidence>
<dbReference type="GO" id="GO:0016712">
    <property type="term" value="F:oxidoreductase activity, acting on paired donors, with incorporation or reduction of molecular oxygen, reduced flavin or flavoprotein as one donor, and incorporation of one atom of oxygen"/>
    <property type="evidence" value="ECO:0007669"/>
    <property type="project" value="UniProtKB-EC"/>
</dbReference>
<dbReference type="FunCoup" id="B9SHY9">
    <property type="interactions" value="96"/>
</dbReference>
<dbReference type="GO" id="GO:0016020">
    <property type="term" value="C:membrane"/>
    <property type="evidence" value="ECO:0007669"/>
    <property type="project" value="UniProtKB-SubCell"/>
</dbReference>
<dbReference type="InParanoid" id="B9SHY9"/>
<protein>
    <submittedName>
        <fullName evidence="15">Cytochrome P450, putative</fullName>
        <ecNumber evidence="15">1.14.14.1</ecNumber>
    </submittedName>
</protein>
<evidence type="ECO:0000256" key="10">
    <source>
        <dbReference type="ARBA" id="ARBA00023033"/>
    </source>
</evidence>
<name>B9SHY9_RICCO</name>
<dbReference type="OrthoDB" id="1470350at2759"/>
<keyword evidence="16" id="KW-1185">Reference proteome</keyword>
<dbReference type="InterPro" id="IPR036396">
    <property type="entry name" value="Cyt_P450_sf"/>
</dbReference>
<gene>
    <name evidence="15" type="ORF">RCOM_0611520</name>
</gene>
<keyword evidence="11 14" id="KW-0472">Membrane</keyword>
<keyword evidence="5 14" id="KW-0812">Transmembrane</keyword>
<dbReference type="PRINTS" id="PR00385">
    <property type="entry name" value="P450"/>
</dbReference>
<evidence type="ECO:0000256" key="14">
    <source>
        <dbReference type="SAM" id="Phobius"/>
    </source>
</evidence>
<dbReference type="SUPFAM" id="SSF48264">
    <property type="entry name" value="Cytochrome P450"/>
    <property type="match status" value="1"/>
</dbReference>
<dbReference type="InterPro" id="IPR002401">
    <property type="entry name" value="Cyt_P450_E_grp-I"/>
</dbReference>
<dbReference type="PRINTS" id="PR00463">
    <property type="entry name" value="EP450I"/>
</dbReference>
<evidence type="ECO:0000256" key="8">
    <source>
        <dbReference type="ARBA" id="ARBA00023002"/>
    </source>
</evidence>
<evidence type="ECO:0000256" key="2">
    <source>
        <dbReference type="ARBA" id="ARBA00004167"/>
    </source>
</evidence>
<keyword evidence="9 12" id="KW-0408">Iron</keyword>
<evidence type="ECO:0000256" key="13">
    <source>
        <dbReference type="RuleBase" id="RU000461"/>
    </source>
</evidence>
<accession>B9SHY9</accession>
<dbReference type="AlphaFoldDB" id="B9SHY9"/>
<keyword evidence="4 12" id="KW-0349">Heme</keyword>
<dbReference type="STRING" id="3988.B9SHY9"/>
<feature type="binding site" description="axial binding residue" evidence="12">
    <location>
        <position position="456"/>
    </location>
    <ligand>
        <name>heme</name>
        <dbReference type="ChEBI" id="CHEBI:30413"/>
    </ligand>
    <ligandPart>
        <name>Fe</name>
        <dbReference type="ChEBI" id="CHEBI:18248"/>
    </ligandPart>
</feature>
<feature type="transmembrane region" description="Helical" evidence="14">
    <location>
        <begin position="6"/>
        <end position="25"/>
    </location>
</feature>
<dbReference type="FunFam" id="1.10.630.10:FF:000044">
    <property type="entry name" value="Cytochrome P450"/>
    <property type="match status" value="1"/>
</dbReference>
<evidence type="ECO:0000313" key="15">
    <source>
        <dbReference type="EMBL" id="EEF36726.1"/>
    </source>
</evidence>
<evidence type="ECO:0000256" key="12">
    <source>
        <dbReference type="PIRSR" id="PIRSR602401-1"/>
    </source>
</evidence>
<dbReference type="Pfam" id="PF00067">
    <property type="entry name" value="p450"/>
    <property type="match status" value="1"/>
</dbReference>
<keyword evidence="6 12" id="KW-0479">Metal-binding</keyword>
<reference evidence="16" key="1">
    <citation type="journal article" date="2010" name="Nat. Biotechnol.">
        <title>Draft genome sequence of the oilseed species Ricinus communis.</title>
        <authorList>
            <person name="Chan A.P."/>
            <person name="Crabtree J."/>
            <person name="Zhao Q."/>
            <person name="Lorenzi H."/>
            <person name="Orvis J."/>
            <person name="Puiu D."/>
            <person name="Melake-Berhan A."/>
            <person name="Jones K.M."/>
            <person name="Redman J."/>
            <person name="Chen G."/>
            <person name="Cahoon E.B."/>
            <person name="Gedil M."/>
            <person name="Stanke M."/>
            <person name="Haas B.J."/>
            <person name="Wortman J.R."/>
            <person name="Fraser-Liggett C.M."/>
            <person name="Ravel J."/>
            <person name="Rabinowicz P.D."/>
        </authorList>
    </citation>
    <scope>NUCLEOTIDE SEQUENCE [LARGE SCALE GENOMIC DNA]</scope>
    <source>
        <strain evidence="16">cv. Hale</strain>
    </source>
</reference>
<dbReference type="EC" id="1.14.14.1" evidence="15"/>
<evidence type="ECO:0000313" key="16">
    <source>
        <dbReference type="Proteomes" id="UP000008311"/>
    </source>
</evidence>
<dbReference type="EMBL" id="EQ973968">
    <property type="protein sequence ID" value="EEF36726.1"/>
    <property type="molecule type" value="Genomic_DNA"/>
</dbReference>
<evidence type="ECO:0000256" key="6">
    <source>
        <dbReference type="ARBA" id="ARBA00022723"/>
    </source>
</evidence>